<dbReference type="SUPFAM" id="SSF55729">
    <property type="entry name" value="Acyl-CoA N-acyltransferases (Nat)"/>
    <property type="match status" value="2"/>
</dbReference>
<dbReference type="Proteomes" id="UP001589710">
    <property type="component" value="Unassembled WGS sequence"/>
</dbReference>
<evidence type="ECO:0000313" key="5">
    <source>
        <dbReference type="Proteomes" id="UP001589710"/>
    </source>
</evidence>
<dbReference type="InterPro" id="IPR050832">
    <property type="entry name" value="Bact_Acetyltransf"/>
</dbReference>
<accession>A0ABV5RIC4</accession>
<keyword evidence="2 4" id="KW-0012">Acyltransferase</keyword>
<proteinExistence type="predicted"/>
<name>A0ABV5RIC4_9ACTN</name>
<keyword evidence="5" id="KW-1185">Reference proteome</keyword>
<sequence>MTRSALAGRLLAEEPPAMRWAARSGSGGAVIGVAELRPQPHRSPGTGFLRLFVAPPNRRGGVGSALLFEIMRSAGEVGMERLQGTVLAGPPGESFARAVPGLRVVLRLELQEQRLDQEWVVARCRELAACSPSAYRLVHWIGSAPEQLTASLGRVMGHVLDAPGAALQMPPRTWDSAAVRVWEAKMTAGGDQLMVNTAVHTPSGEVVAATVATVPAGGGPVADQHDTAVLPDHRRRGLARWIKAEQAIRLRGHFPAVRAVTSTVNQENLPMTTVNRSLGYRPIHGRLLVEAPVMAGHTGP</sequence>
<dbReference type="Gene3D" id="3.40.630.30">
    <property type="match status" value="1"/>
</dbReference>
<evidence type="ECO:0000313" key="4">
    <source>
        <dbReference type="EMBL" id="MFB9577603.1"/>
    </source>
</evidence>
<dbReference type="CDD" id="cd04301">
    <property type="entry name" value="NAT_SF"/>
    <property type="match status" value="2"/>
</dbReference>
<evidence type="ECO:0000259" key="3">
    <source>
        <dbReference type="Pfam" id="PF00583"/>
    </source>
</evidence>
<reference evidence="4 5" key="1">
    <citation type="submission" date="2024-09" db="EMBL/GenBank/DDBJ databases">
        <authorList>
            <person name="Sun Q."/>
            <person name="Mori K."/>
        </authorList>
    </citation>
    <scope>NUCLEOTIDE SEQUENCE [LARGE SCALE GENOMIC DNA]</scope>
    <source>
        <strain evidence="4 5">JCM 3331</strain>
    </source>
</reference>
<dbReference type="EC" id="2.3.1.-" evidence="4"/>
<dbReference type="PANTHER" id="PTHR43877">
    <property type="entry name" value="AMINOALKYLPHOSPHONATE N-ACETYLTRANSFERASE-RELATED-RELATED"/>
    <property type="match status" value="1"/>
</dbReference>
<dbReference type="InterPro" id="IPR000182">
    <property type="entry name" value="GNAT_dom"/>
</dbReference>
<evidence type="ECO:0000256" key="1">
    <source>
        <dbReference type="ARBA" id="ARBA00022679"/>
    </source>
</evidence>
<keyword evidence="1 4" id="KW-0808">Transferase</keyword>
<dbReference type="Pfam" id="PF00583">
    <property type="entry name" value="Acetyltransf_1"/>
    <property type="match status" value="1"/>
</dbReference>
<dbReference type="InterPro" id="IPR016181">
    <property type="entry name" value="Acyl_CoA_acyltransferase"/>
</dbReference>
<comment type="caution">
    <text evidence="4">The sequence shown here is derived from an EMBL/GenBank/DDBJ whole genome shotgun (WGS) entry which is preliminary data.</text>
</comment>
<dbReference type="RefSeq" id="WP_345516431.1">
    <property type="nucleotide sequence ID" value="NZ_BAAAXD010000037.1"/>
</dbReference>
<organism evidence="4 5">
    <name type="scientific">Streptomyces yanii</name>
    <dbReference type="NCBI Taxonomy" id="78510"/>
    <lineage>
        <taxon>Bacteria</taxon>
        <taxon>Bacillati</taxon>
        <taxon>Actinomycetota</taxon>
        <taxon>Actinomycetes</taxon>
        <taxon>Kitasatosporales</taxon>
        <taxon>Streptomycetaceae</taxon>
        <taxon>Streptomyces</taxon>
    </lineage>
</organism>
<feature type="domain" description="N-acetyltransferase" evidence="3">
    <location>
        <begin position="14"/>
        <end position="82"/>
    </location>
</feature>
<protein>
    <submittedName>
        <fullName evidence="4">GNAT family N-acetyltransferase</fullName>
        <ecNumber evidence="4">2.3.1.-</ecNumber>
    </submittedName>
</protein>
<dbReference type="GO" id="GO:0016746">
    <property type="term" value="F:acyltransferase activity"/>
    <property type="evidence" value="ECO:0007669"/>
    <property type="project" value="UniProtKB-KW"/>
</dbReference>
<evidence type="ECO:0000256" key="2">
    <source>
        <dbReference type="ARBA" id="ARBA00023315"/>
    </source>
</evidence>
<gene>
    <name evidence="4" type="ORF">ACFFTL_36340</name>
</gene>
<dbReference type="EMBL" id="JBHMCG010000150">
    <property type="protein sequence ID" value="MFB9577603.1"/>
    <property type="molecule type" value="Genomic_DNA"/>
</dbReference>